<reference evidence="3" key="1">
    <citation type="submission" date="2015-06" db="EMBL/GenBank/DDBJ databases">
        <authorList>
            <person name="Lim Y.L."/>
            <person name="Ee R."/>
            <person name="Yong D."/>
            <person name="How K.Y."/>
            <person name="Yin W.F."/>
            <person name="Chan K.G."/>
        </authorList>
    </citation>
    <scope>NUCLEOTIDE SEQUENCE [LARGE SCALE GENOMIC DNA]</scope>
    <source>
        <strain evidence="3">DSM 25325</strain>
    </source>
</reference>
<dbReference type="AlphaFoldDB" id="A0A0G3EYF3"/>
<sequence length="327" mass="36913">MSVARLCGYLVLPIALAFSMPCHAQPSKLQLAGYADPQGAISIQYNGDTIDPYFALQALLLARENGLDISPYARQWADWLVQRQKPDGTFDRYCRRGPVWAPCKTADADDALVALWLKFLDTMPAELKKNPVWQRSYQKSVATLSHLIDPVRGIYLVSPVYQHGLFMDNLEVLSYRPKPGGGTALLDTKKLARNIHTIFWDKQARHFLVSTQSGQDAIARTFYPDDIAQLFPLLFKFDHLPTDPHTYYEQWMHQYRAAWLMQSHADFSWGLVAVVALDHGDPTSASCWLRETRAARNTSHWIVTDEVARQILAHKGVTAAGPEVSCQ</sequence>
<dbReference type="InterPro" id="IPR008930">
    <property type="entry name" value="Terpenoid_cyclase/PrenylTrfase"/>
</dbReference>
<feature type="chain" id="PRO_5002553470" description="Cellulase" evidence="1">
    <location>
        <begin position="25"/>
        <end position="327"/>
    </location>
</feature>
<accession>A0A0G3EYF3</accession>
<evidence type="ECO:0000313" key="2">
    <source>
        <dbReference type="EMBL" id="AKJ70422.1"/>
    </source>
</evidence>
<feature type="signal peptide" evidence="1">
    <location>
        <begin position="1"/>
        <end position="24"/>
    </location>
</feature>
<keyword evidence="3" id="KW-1185">Reference proteome</keyword>
<protein>
    <recommendedName>
        <fullName evidence="4">Cellulase</fullName>
    </recommendedName>
</protein>
<dbReference type="KEGG" id="ptx:ABW99_06875"/>
<evidence type="ECO:0000313" key="3">
    <source>
        <dbReference type="Proteomes" id="UP000036700"/>
    </source>
</evidence>
<dbReference type="SUPFAM" id="SSF48239">
    <property type="entry name" value="Terpenoid cyclases/Protein prenyltransferases"/>
    <property type="match status" value="1"/>
</dbReference>
<dbReference type="Proteomes" id="UP000036700">
    <property type="component" value="Chromosome"/>
</dbReference>
<keyword evidence="1" id="KW-0732">Signal</keyword>
<evidence type="ECO:0008006" key="4">
    <source>
        <dbReference type="Google" id="ProtNLM"/>
    </source>
</evidence>
<dbReference type="EMBL" id="CP011568">
    <property type="protein sequence ID" value="AKJ70422.1"/>
    <property type="molecule type" value="Genomic_DNA"/>
</dbReference>
<organism evidence="2 3">
    <name type="scientific">Pandoraea thiooxydans</name>
    <dbReference type="NCBI Taxonomy" id="445709"/>
    <lineage>
        <taxon>Bacteria</taxon>
        <taxon>Pseudomonadati</taxon>
        <taxon>Pseudomonadota</taxon>
        <taxon>Betaproteobacteria</taxon>
        <taxon>Burkholderiales</taxon>
        <taxon>Burkholderiaceae</taxon>
        <taxon>Pandoraea</taxon>
    </lineage>
</organism>
<dbReference type="PATRIC" id="fig|445709.3.peg.1471"/>
<name>A0A0G3EYF3_9BURK</name>
<gene>
    <name evidence="2" type="ORF">ABW99_06875</name>
</gene>
<dbReference type="STRING" id="445709.ABW99_06875"/>
<proteinExistence type="predicted"/>
<evidence type="ECO:0000256" key="1">
    <source>
        <dbReference type="SAM" id="SignalP"/>
    </source>
</evidence>